<accession>A0A1G6I6D6</accession>
<dbReference type="EMBL" id="FMZA01000002">
    <property type="protein sequence ID" value="SDC01923.1"/>
    <property type="molecule type" value="Genomic_DNA"/>
</dbReference>
<feature type="transmembrane region" description="Helical" evidence="1">
    <location>
        <begin position="48"/>
        <end position="74"/>
    </location>
</feature>
<protein>
    <submittedName>
        <fullName evidence="2">Uncharacterized protein</fullName>
    </submittedName>
</protein>
<dbReference type="Proteomes" id="UP000199387">
    <property type="component" value="Unassembled WGS sequence"/>
</dbReference>
<keyword evidence="1" id="KW-0812">Transmembrane</keyword>
<sequence length="98" mass="10830">MLHPLPGKYAVDFVTILFETINKAGFNIALKNHPKGCVTFKTKGRKVLIPVTALDVGILVFVVGTLALTGIWYLKEEAELPKYRPASKTKKHPREGLA</sequence>
<dbReference type="AlphaFoldDB" id="A0A1G6I6D6"/>
<proteinExistence type="predicted"/>
<gene>
    <name evidence="2" type="ORF">SAMN04488112_10275</name>
</gene>
<evidence type="ECO:0000256" key="1">
    <source>
        <dbReference type="SAM" id="Phobius"/>
    </source>
</evidence>
<reference evidence="2 3" key="1">
    <citation type="submission" date="2016-10" db="EMBL/GenBank/DDBJ databases">
        <authorList>
            <person name="de Groot N.N."/>
        </authorList>
    </citation>
    <scope>NUCLEOTIDE SEQUENCE [LARGE SCALE GENOMIC DNA]</scope>
    <source>
        <strain evidence="2 3">DSM 45514</strain>
    </source>
</reference>
<name>A0A1G6I6D6_9BACL</name>
<keyword evidence="1" id="KW-1133">Transmembrane helix</keyword>
<organism evidence="2 3">
    <name type="scientific">Melghirimyces thermohalophilus</name>
    <dbReference type="NCBI Taxonomy" id="1236220"/>
    <lineage>
        <taxon>Bacteria</taxon>
        <taxon>Bacillati</taxon>
        <taxon>Bacillota</taxon>
        <taxon>Bacilli</taxon>
        <taxon>Bacillales</taxon>
        <taxon>Thermoactinomycetaceae</taxon>
        <taxon>Melghirimyces</taxon>
    </lineage>
</organism>
<keyword evidence="1" id="KW-0472">Membrane</keyword>
<evidence type="ECO:0000313" key="3">
    <source>
        <dbReference type="Proteomes" id="UP000199387"/>
    </source>
</evidence>
<evidence type="ECO:0000313" key="2">
    <source>
        <dbReference type="EMBL" id="SDC01923.1"/>
    </source>
</evidence>
<keyword evidence="3" id="KW-1185">Reference proteome</keyword>